<proteinExistence type="predicted"/>
<sequence>MLVLLGVDAVFAEAHTELFTDAYLRSLVAAGSELSAPGIFMELASSIRSGLIRGDRLYHSDLCVLLEALRRHLFLNPDEEHVRRVPTVIDVLLSTASPSSGETEAMRGVEAACAWFDLLGLQEDYRRVLVEGAIDGEVLRSGLSPHEVQQMGVHNEADAAALLRLLNARPSRRAMPGGART</sequence>
<evidence type="ECO:0000313" key="1">
    <source>
        <dbReference type="EMBL" id="RNF17782.1"/>
    </source>
</evidence>
<dbReference type="EMBL" id="MKKU01000253">
    <property type="protein sequence ID" value="RNF17782.1"/>
    <property type="molecule type" value="Genomic_DNA"/>
</dbReference>
<gene>
    <name evidence="1" type="ORF">Tco025E_04725</name>
</gene>
<reference evidence="1 2" key="1">
    <citation type="journal article" date="2018" name="BMC Genomics">
        <title>Genomic comparison of Trypanosoma conorhini and Trypanosoma rangeli to Trypanosoma cruzi strains of high and low virulence.</title>
        <authorList>
            <person name="Bradwell K.R."/>
            <person name="Koparde V.N."/>
            <person name="Matveyev A.V."/>
            <person name="Serrano M.G."/>
            <person name="Alves J.M."/>
            <person name="Parikh H."/>
            <person name="Huang B."/>
            <person name="Lee V."/>
            <person name="Espinosa-Alvarez O."/>
            <person name="Ortiz P.A."/>
            <person name="Costa-Martins A.G."/>
            <person name="Teixeira M.M."/>
            <person name="Buck G.A."/>
        </authorList>
    </citation>
    <scope>NUCLEOTIDE SEQUENCE [LARGE SCALE GENOMIC DNA]</scope>
    <source>
        <strain evidence="1 2">025E</strain>
    </source>
</reference>
<dbReference type="GeneID" id="40318336"/>
<keyword evidence="2" id="KW-1185">Reference proteome</keyword>
<accession>A0A422PJ82</accession>
<dbReference type="Proteomes" id="UP000284403">
    <property type="component" value="Unassembled WGS sequence"/>
</dbReference>
<comment type="caution">
    <text evidence="1">The sequence shown here is derived from an EMBL/GenBank/DDBJ whole genome shotgun (WGS) entry which is preliminary data.</text>
</comment>
<name>A0A422PJ82_9TRYP</name>
<evidence type="ECO:0000313" key="2">
    <source>
        <dbReference type="Proteomes" id="UP000284403"/>
    </source>
</evidence>
<organism evidence="1 2">
    <name type="scientific">Trypanosoma conorhini</name>
    <dbReference type="NCBI Taxonomy" id="83891"/>
    <lineage>
        <taxon>Eukaryota</taxon>
        <taxon>Discoba</taxon>
        <taxon>Euglenozoa</taxon>
        <taxon>Kinetoplastea</taxon>
        <taxon>Metakinetoplastina</taxon>
        <taxon>Trypanosomatida</taxon>
        <taxon>Trypanosomatidae</taxon>
        <taxon>Trypanosoma</taxon>
    </lineage>
</organism>
<dbReference type="OrthoDB" id="240959at2759"/>
<dbReference type="AlphaFoldDB" id="A0A422PJ82"/>
<protein>
    <submittedName>
        <fullName evidence="1">Uncharacterized protein</fullName>
    </submittedName>
</protein>
<dbReference type="RefSeq" id="XP_029228248.1">
    <property type="nucleotide sequence ID" value="XM_029371633.1"/>
</dbReference>